<proteinExistence type="predicted"/>
<sequence length="284" mass="31335">MGKHVEKHVLHLQSEARALDADRNETGDKLGHAQRHIMVLEATIEALGALNENLMLALKELSNLKSSFEDKDRESKLEIESVHQVLSSTEKELEASKQRTMELEALYSKQSKLLESEREEVNQLKEQVKEMQLRLEMAAEEYRKVYAAHIRAERRLSRRQHSGGRSGGADDSGGGSRTRDSRDTRRTVVGSSPPDGETGEQKVTNSVPDQQTCISGSSGTVDENISSSSNNDSKEGAQAVGFGRGRALESLHDMNVCFVCPICSVTFPPGDSALFSSHFQNHLS</sequence>
<protein>
    <recommendedName>
        <fullName evidence="5">UBZ1-type domain-containing protein</fullName>
    </recommendedName>
</protein>
<gene>
    <name evidence="3" type="ORF">J437_LFUL008252</name>
</gene>
<feature type="region of interest" description="Disordered" evidence="2">
    <location>
        <begin position="156"/>
        <end position="237"/>
    </location>
</feature>
<name>A0A8K0KA06_LADFU</name>
<keyword evidence="1" id="KW-0175">Coiled coil</keyword>
<dbReference type="Proteomes" id="UP000792457">
    <property type="component" value="Unassembled WGS sequence"/>
</dbReference>
<comment type="caution">
    <text evidence="3">The sequence shown here is derived from an EMBL/GenBank/DDBJ whole genome shotgun (WGS) entry which is preliminary data.</text>
</comment>
<reference evidence="3" key="1">
    <citation type="submission" date="2013-04" db="EMBL/GenBank/DDBJ databases">
        <authorList>
            <person name="Qu J."/>
            <person name="Murali S.C."/>
            <person name="Bandaranaike D."/>
            <person name="Bellair M."/>
            <person name="Blankenburg K."/>
            <person name="Chao H."/>
            <person name="Dinh H."/>
            <person name="Doddapaneni H."/>
            <person name="Downs B."/>
            <person name="Dugan-Rocha S."/>
            <person name="Elkadiri S."/>
            <person name="Gnanaolivu R.D."/>
            <person name="Hernandez B."/>
            <person name="Javaid M."/>
            <person name="Jayaseelan J.C."/>
            <person name="Lee S."/>
            <person name="Li M."/>
            <person name="Ming W."/>
            <person name="Munidasa M."/>
            <person name="Muniz J."/>
            <person name="Nguyen L."/>
            <person name="Ongeri F."/>
            <person name="Osuji N."/>
            <person name="Pu L.-L."/>
            <person name="Puazo M."/>
            <person name="Qu C."/>
            <person name="Quiroz J."/>
            <person name="Raj R."/>
            <person name="Weissenberger G."/>
            <person name="Xin Y."/>
            <person name="Zou X."/>
            <person name="Han Y."/>
            <person name="Richards S."/>
            <person name="Worley K."/>
            <person name="Muzny D."/>
            <person name="Gibbs R."/>
        </authorList>
    </citation>
    <scope>NUCLEOTIDE SEQUENCE</scope>
    <source>
        <strain evidence="3">Sampled in the wild</strain>
    </source>
</reference>
<keyword evidence="4" id="KW-1185">Reference proteome</keyword>
<accession>A0A8K0KA06</accession>
<reference evidence="3" key="2">
    <citation type="submission" date="2017-10" db="EMBL/GenBank/DDBJ databases">
        <title>Ladona fulva Genome sequencing and assembly.</title>
        <authorList>
            <person name="Murali S."/>
            <person name="Richards S."/>
            <person name="Bandaranaike D."/>
            <person name="Bellair M."/>
            <person name="Blankenburg K."/>
            <person name="Chao H."/>
            <person name="Dinh H."/>
            <person name="Doddapaneni H."/>
            <person name="Dugan-Rocha S."/>
            <person name="Elkadiri S."/>
            <person name="Gnanaolivu R."/>
            <person name="Hernandez B."/>
            <person name="Skinner E."/>
            <person name="Javaid M."/>
            <person name="Lee S."/>
            <person name="Li M."/>
            <person name="Ming W."/>
            <person name="Munidasa M."/>
            <person name="Muniz J."/>
            <person name="Nguyen L."/>
            <person name="Hughes D."/>
            <person name="Osuji N."/>
            <person name="Pu L.-L."/>
            <person name="Puazo M."/>
            <person name="Qu C."/>
            <person name="Quiroz J."/>
            <person name="Raj R."/>
            <person name="Weissenberger G."/>
            <person name="Xin Y."/>
            <person name="Zou X."/>
            <person name="Han Y."/>
            <person name="Worley K."/>
            <person name="Muzny D."/>
            <person name="Gibbs R."/>
        </authorList>
    </citation>
    <scope>NUCLEOTIDE SEQUENCE</scope>
    <source>
        <strain evidence="3">Sampled in the wild</strain>
    </source>
</reference>
<dbReference type="EMBL" id="KZ308452">
    <property type="protein sequence ID" value="KAG8229920.1"/>
    <property type="molecule type" value="Genomic_DNA"/>
</dbReference>
<evidence type="ECO:0000256" key="1">
    <source>
        <dbReference type="SAM" id="Coils"/>
    </source>
</evidence>
<organism evidence="3 4">
    <name type="scientific">Ladona fulva</name>
    <name type="common">Scarce chaser dragonfly</name>
    <name type="synonym">Libellula fulva</name>
    <dbReference type="NCBI Taxonomy" id="123851"/>
    <lineage>
        <taxon>Eukaryota</taxon>
        <taxon>Metazoa</taxon>
        <taxon>Ecdysozoa</taxon>
        <taxon>Arthropoda</taxon>
        <taxon>Hexapoda</taxon>
        <taxon>Insecta</taxon>
        <taxon>Pterygota</taxon>
        <taxon>Palaeoptera</taxon>
        <taxon>Odonata</taxon>
        <taxon>Epiprocta</taxon>
        <taxon>Anisoptera</taxon>
        <taxon>Libelluloidea</taxon>
        <taxon>Libellulidae</taxon>
        <taxon>Ladona</taxon>
    </lineage>
</organism>
<feature type="compositionally biased region" description="Gly residues" evidence="2">
    <location>
        <begin position="164"/>
        <end position="176"/>
    </location>
</feature>
<evidence type="ECO:0000313" key="3">
    <source>
        <dbReference type="EMBL" id="KAG8229920.1"/>
    </source>
</evidence>
<feature type="coiled-coil region" evidence="1">
    <location>
        <begin position="51"/>
        <end position="141"/>
    </location>
</feature>
<dbReference type="AlphaFoldDB" id="A0A8K0KA06"/>
<evidence type="ECO:0008006" key="5">
    <source>
        <dbReference type="Google" id="ProtNLM"/>
    </source>
</evidence>
<feature type="compositionally biased region" description="Polar residues" evidence="2">
    <location>
        <begin position="201"/>
        <end position="223"/>
    </location>
</feature>
<evidence type="ECO:0000256" key="2">
    <source>
        <dbReference type="SAM" id="MobiDB-lite"/>
    </source>
</evidence>
<feature type="compositionally biased region" description="Basic and acidic residues" evidence="2">
    <location>
        <begin position="177"/>
        <end position="186"/>
    </location>
</feature>
<evidence type="ECO:0000313" key="4">
    <source>
        <dbReference type="Proteomes" id="UP000792457"/>
    </source>
</evidence>